<dbReference type="Pfam" id="PF00122">
    <property type="entry name" value="E1-E2_ATPase"/>
    <property type="match status" value="1"/>
</dbReference>
<dbReference type="GO" id="GO:0005524">
    <property type="term" value="F:ATP binding"/>
    <property type="evidence" value="ECO:0007669"/>
    <property type="project" value="UniProtKB-KW"/>
</dbReference>
<dbReference type="AlphaFoldDB" id="A0A915KTG3"/>
<dbReference type="SUPFAM" id="SSF81653">
    <property type="entry name" value="Calcium ATPase, transduction domain A"/>
    <property type="match status" value="1"/>
</dbReference>
<dbReference type="FunFam" id="2.70.150.10:FF:000021">
    <property type="entry name" value="Phospholipid-transporting ATPase"/>
    <property type="match status" value="1"/>
</dbReference>
<evidence type="ECO:0000256" key="4">
    <source>
        <dbReference type="ARBA" id="ARBA00012189"/>
    </source>
</evidence>
<dbReference type="GO" id="GO:0046872">
    <property type="term" value="F:metal ion binding"/>
    <property type="evidence" value="ECO:0007669"/>
    <property type="project" value="UniProtKB-KW"/>
</dbReference>
<dbReference type="PANTHER" id="PTHR24092">
    <property type="entry name" value="PROBABLE PHOSPHOLIPID-TRANSPORTING ATPASE"/>
    <property type="match status" value="1"/>
</dbReference>
<keyword evidence="5" id="KW-1003">Cell membrane</keyword>
<keyword evidence="17" id="KW-1185">Reference proteome</keyword>
<evidence type="ECO:0000256" key="10">
    <source>
        <dbReference type="ARBA" id="ARBA00022842"/>
    </source>
</evidence>
<sequence>KRHRADKRTNHSKVAVLRSGHWINEKWEQIQVGDIVKVVRDQFFPADLILLSSSEPQAMAYIETSNLDGETNLKIRQGLSQTAALLSHEDLYAFAGSIECEAPNRHLYEFTGNIRFSNGEAAPLCPDQVLLRGARLKNTNWIFGAVIYTGHQSKLMMNTNRAPLKRQIIFSVVV</sequence>
<keyword evidence="8" id="KW-0547">Nucleotide-binding</keyword>
<comment type="catalytic activity">
    <reaction evidence="14">
        <text>ATP + H2O + phospholipidSide 1 = ADP + phosphate + phospholipidSide 2.</text>
        <dbReference type="EC" id="7.6.2.1"/>
    </reaction>
</comment>
<dbReference type="Proteomes" id="UP000887565">
    <property type="component" value="Unplaced"/>
</dbReference>
<dbReference type="EC" id="7.6.2.1" evidence="4"/>
<comment type="similarity">
    <text evidence="3">Belongs to the cation transport ATPase (P-type) (TC 3.A.3) family. Type IV subfamily.</text>
</comment>
<evidence type="ECO:0000256" key="5">
    <source>
        <dbReference type="ARBA" id="ARBA00022475"/>
    </source>
</evidence>
<keyword evidence="9" id="KW-0067">ATP-binding</keyword>
<evidence type="ECO:0000256" key="3">
    <source>
        <dbReference type="ARBA" id="ARBA00008109"/>
    </source>
</evidence>
<evidence type="ECO:0000256" key="15">
    <source>
        <dbReference type="ARBA" id="ARBA00051303"/>
    </source>
</evidence>
<keyword evidence="6" id="KW-0812">Transmembrane</keyword>
<evidence type="ECO:0000313" key="17">
    <source>
        <dbReference type="Proteomes" id="UP000887565"/>
    </source>
</evidence>
<dbReference type="PANTHER" id="PTHR24092:SF150">
    <property type="entry name" value="PHOSPHOLIPID-TRANSPORTING ATPASE"/>
    <property type="match status" value="1"/>
</dbReference>
<dbReference type="Gene3D" id="2.70.150.10">
    <property type="entry name" value="Calcium-transporting ATPase, cytoplasmic transduction domain A"/>
    <property type="match status" value="1"/>
</dbReference>
<evidence type="ECO:0000256" key="8">
    <source>
        <dbReference type="ARBA" id="ARBA00022741"/>
    </source>
</evidence>
<name>A0A915KTG3_ROMCU</name>
<comment type="catalytic activity">
    <reaction evidence="15">
        <text>a 1,2-diacyl-sn-glycero-3-phospho-L-serine(out) + ATP + H2O = a 1,2-diacyl-sn-glycero-3-phospho-L-serine(in) + ADP + phosphate + H(+)</text>
        <dbReference type="Rhea" id="RHEA:38567"/>
        <dbReference type="ChEBI" id="CHEBI:15377"/>
        <dbReference type="ChEBI" id="CHEBI:15378"/>
        <dbReference type="ChEBI" id="CHEBI:30616"/>
        <dbReference type="ChEBI" id="CHEBI:43474"/>
        <dbReference type="ChEBI" id="CHEBI:57262"/>
        <dbReference type="ChEBI" id="CHEBI:456216"/>
    </reaction>
    <physiologicalReaction direction="left-to-right" evidence="15">
        <dbReference type="Rhea" id="RHEA:38568"/>
    </physiologicalReaction>
</comment>
<dbReference type="OMA" id="GHWINEK"/>
<dbReference type="GO" id="GO:0005886">
    <property type="term" value="C:plasma membrane"/>
    <property type="evidence" value="ECO:0007669"/>
    <property type="project" value="UniProtKB-SubCell"/>
</dbReference>
<feature type="domain" description="P-type ATPase A" evidence="16">
    <location>
        <begin position="11"/>
        <end position="74"/>
    </location>
</feature>
<evidence type="ECO:0000256" key="12">
    <source>
        <dbReference type="ARBA" id="ARBA00022989"/>
    </source>
</evidence>
<evidence type="ECO:0000256" key="14">
    <source>
        <dbReference type="ARBA" id="ARBA00034036"/>
    </source>
</evidence>
<dbReference type="InterPro" id="IPR008250">
    <property type="entry name" value="ATPase_P-typ_transduc_dom_A_sf"/>
</dbReference>
<evidence type="ECO:0000256" key="6">
    <source>
        <dbReference type="ARBA" id="ARBA00022692"/>
    </source>
</evidence>
<evidence type="ECO:0000256" key="7">
    <source>
        <dbReference type="ARBA" id="ARBA00022723"/>
    </source>
</evidence>
<evidence type="ECO:0000256" key="13">
    <source>
        <dbReference type="ARBA" id="ARBA00023136"/>
    </source>
</evidence>
<protein>
    <recommendedName>
        <fullName evidence="4">P-type phospholipid transporter</fullName>
        <ecNumber evidence="4">7.6.2.1</ecNumber>
    </recommendedName>
</protein>
<dbReference type="GO" id="GO:0045332">
    <property type="term" value="P:phospholipid translocation"/>
    <property type="evidence" value="ECO:0007669"/>
    <property type="project" value="TreeGrafter"/>
</dbReference>
<evidence type="ECO:0000313" key="18">
    <source>
        <dbReference type="WBParaSite" id="nRc.2.0.1.t42209-RA"/>
    </source>
</evidence>
<evidence type="ECO:0000256" key="1">
    <source>
        <dbReference type="ARBA" id="ARBA00004141"/>
    </source>
</evidence>
<evidence type="ECO:0000259" key="16">
    <source>
        <dbReference type="Pfam" id="PF00122"/>
    </source>
</evidence>
<keyword evidence="7" id="KW-0479">Metal-binding</keyword>
<keyword evidence="12" id="KW-1133">Transmembrane helix</keyword>
<dbReference type="GO" id="GO:0140326">
    <property type="term" value="F:ATPase-coupled intramembrane lipid transporter activity"/>
    <property type="evidence" value="ECO:0007669"/>
    <property type="project" value="UniProtKB-EC"/>
</dbReference>
<keyword evidence="13" id="KW-0472">Membrane</keyword>
<proteinExistence type="inferred from homology"/>
<keyword evidence="11" id="KW-1278">Translocase</keyword>
<evidence type="ECO:0000256" key="2">
    <source>
        <dbReference type="ARBA" id="ARBA00004236"/>
    </source>
</evidence>
<dbReference type="WBParaSite" id="nRc.2.0.1.t42209-RA">
    <property type="protein sequence ID" value="nRc.2.0.1.t42209-RA"/>
    <property type="gene ID" value="nRc.2.0.1.g42209"/>
</dbReference>
<organism evidence="17 18">
    <name type="scientific">Romanomermis culicivorax</name>
    <name type="common">Nematode worm</name>
    <dbReference type="NCBI Taxonomy" id="13658"/>
    <lineage>
        <taxon>Eukaryota</taxon>
        <taxon>Metazoa</taxon>
        <taxon>Ecdysozoa</taxon>
        <taxon>Nematoda</taxon>
        <taxon>Enoplea</taxon>
        <taxon>Dorylaimia</taxon>
        <taxon>Mermithida</taxon>
        <taxon>Mermithoidea</taxon>
        <taxon>Mermithidae</taxon>
        <taxon>Romanomermis</taxon>
    </lineage>
</organism>
<dbReference type="InterPro" id="IPR059000">
    <property type="entry name" value="ATPase_P-type_domA"/>
</dbReference>
<evidence type="ECO:0000256" key="9">
    <source>
        <dbReference type="ARBA" id="ARBA00022840"/>
    </source>
</evidence>
<comment type="subcellular location">
    <subcellularLocation>
        <location evidence="2">Cell membrane</location>
    </subcellularLocation>
    <subcellularLocation>
        <location evidence="1">Membrane</location>
        <topology evidence="1">Multi-pass membrane protein</topology>
    </subcellularLocation>
</comment>
<dbReference type="GO" id="GO:0005802">
    <property type="term" value="C:trans-Golgi network"/>
    <property type="evidence" value="ECO:0007669"/>
    <property type="project" value="TreeGrafter"/>
</dbReference>
<evidence type="ECO:0000256" key="11">
    <source>
        <dbReference type="ARBA" id="ARBA00022967"/>
    </source>
</evidence>
<accession>A0A915KTG3</accession>
<keyword evidence="10" id="KW-0460">Magnesium</keyword>
<reference evidence="18" key="1">
    <citation type="submission" date="2022-11" db="UniProtKB">
        <authorList>
            <consortium name="WormBaseParasite"/>
        </authorList>
    </citation>
    <scope>IDENTIFICATION</scope>
</reference>